<evidence type="ECO:0000313" key="4">
    <source>
        <dbReference type="RefSeq" id="XP_065656805.1"/>
    </source>
</evidence>
<keyword evidence="1" id="KW-0732">Signal</keyword>
<evidence type="ECO:0000259" key="2">
    <source>
        <dbReference type="Pfam" id="PF13472"/>
    </source>
</evidence>
<feature type="chain" id="PRO_5045710607" evidence="1">
    <location>
        <begin position="21"/>
        <end position="265"/>
    </location>
</feature>
<evidence type="ECO:0000313" key="3">
    <source>
        <dbReference type="Proteomes" id="UP001652625"/>
    </source>
</evidence>
<gene>
    <name evidence="4" type="primary">LOC101234615</name>
</gene>
<reference evidence="4" key="1">
    <citation type="submission" date="2025-08" db="UniProtKB">
        <authorList>
            <consortium name="RefSeq"/>
        </authorList>
    </citation>
    <scope>IDENTIFICATION</scope>
</reference>
<dbReference type="Gene3D" id="3.40.50.1110">
    <property type="entry name" value="SGNH hydrolase"/>
    <property type="match status" value="1"/>
</dbReference>
<dbReference type="GeneID" id="101234615"/>
<dbReference type="SUPFAM" id="SSF52266">
    <property type="entry name" value="SGNH hydrolase"/>
    <property type="match status" value="1"/>
</dbReference>
<accession>A0ABM4C5G2</accession>
<dbReference type="CDD" id="cd00229">
    <property type="entry name" value="SGNH_hydrolase"/>
    <property type="match status" value="1"/>
</dbReference>
<dbReference type="InterPro" id="IPR051532">
    <property type="entry name" value="Ester_Hydrolysis_Enzymes"/>
</dbReference>
<dbReference type="Proteomes" id="UP001652625">
    <property type="component" value="Chromosome 07"/>
</dbReference>
<dbReference type="PANTHER" id="PTHR30383">
    <property type="entry name" value="THIOESTERASE 1/PROTEASE 1/LYSOPHOSPHOLIPASE L1"/>
    <property type="match status" value="1"/>
</dbReference>
<dbReference type="PANTHER" id="PTHR30383:SF5">
    <property type="entry name" value="SGNH HYDROLASE-TYPE ESTERASE DOMAIN-CONTAINING PROTEIN"/>
    <property type="match status" value="1"/>
</dbReference>
<dbReference type="InterPro" id="IPR013830">
    <property type="entry name" value="SGNH_hydro"/>
</dbReference>
<keyword evidence="3" id="KW-1185">Reference proteome</keyword>
<sequence length="265" mass="30775">MKSCGLHVFYLTTIFKFILSQLPSNIQSLELEFASVAETYAPERRLLVTTEDDEESLDKKKRILCIGDSITLGYYGVPKHFHPYSYKLRKLLQQQFGDEVEVTSKGVGGERVHKEMYTRLQRELSVKRYDLVIILGGVNDLVTLDCLHTIDLFEEIRALHEIARSQNIKTVAMTILEAHVLVKKIKYMDERSFEAMRMLTNYKIRQMVDDMTSLCDTSLKFPFSSLPWDMQKKLWSTDKVHPTPEGYDILGEIVFDCIKEDIYNL</sequence>
<organism evidence="3 4">
    <name type="scientific">Hydra vulgaris</name>
    <name type="common">Hydra</name>
    <name type="synonym">Hydra attenuata</name>
    <dbReference type="NCBI Taxonomy" id="6087"/>
    <lineage>
        <taxon>Eukaryota</taxon>
        <taxon>Metazoa</taxon>
        <taxon>Cnidaria</taxon>
        <taxon>Hydrozoa</taxon>
        <taxon>Hydroidolina</taxon>
        <taxon>Anthoathecata</taxon>
        <taxon>Aplanulata</taxon>
        <taxon>Hydridae</taxon>
        <taxon>Hydra</taxon>
    </lineage>
</organism>
<dbReference type="InterPro" id="IPR036514">
    <property type="entry name" value="SGNH_hydro_sf"/>
</dbReference>
<name>A0ABM4C5G2_HYDVU</name>
<dbReference type="RefSeq" id="XP_065656805.1">
    <property type="nucleotide sequence ID" value="XM_065800733.1"/>
</dbReference>
<protein>
    <submittedName>
        <fullName evidence="4">Uncharacterized protein LOC101234615</fullName>
    </submittedName>
</protein>
<proteinExistence type="predicted"/>
<feature type="domain" description="SGNH hydrolase-type esterase" evidence="2">
    <location>
        <begin position="65"/>
        <end position="249"/>
    </location>
</feature>
<evidence type="ECO:0000256" key="1">
    <source>
        <dbReference type="SAM" id="SignalP"/>
    </source>
</evidence>
<feature type="signal peptide" evidence="1">
    <location>
        <begin position="1"/>
        <end position="20"/>
    </location>
</feature>
<dbReference type="Pfam" id="PF13472">
    <property type="entry name" value="Lipase_GDSL_2"/>
    <property type="match status" value="1"/>
</dbReference>